<dbReference type="Pfam" id="PF10117">
    <property type="entry name" value="McrBC"/>
    <property type="match status" value="1"/>
</dbReference>
<dbReference type="PANTHER" id="PTHR38733">
    <property type="entry name" value="PROTEIN MCRC"/>
    <property type="match status" value="1"/>
</dbReference>
<keyword evidence="2" id="KW-1185">Reference proteome</keyword>
<dbReference type="InterPro" id="IPR019292">
    <property type="entry name" value="McrC"/>
</dbReference>
<dbReference type="RefSeq" id="WP_066392225.1">
    <property type="nucleotide sequence ID" value="NZ_JAGIKZ010000035.1"/>
</dbReference>
<proteinExistence type="predicted"/>
<comment type="caution">
    <text evidence="1">The sequence shown here is derived from an EMBL/GenBank/DDBJ whole genome shotgun (WGS) entry which is preliminary data.</text>
</comment>
<evidence type="ECO:0000313" key="1">
    <source>
        <dbReference type="EMBL" id="MBP2243137.1"/>
    </source>
</evidence>
<protein>
    <submittedName>
        <fullName evidence="1">5-methylcytosine-specific restriction enzyme subunit McrC</fullName>
    </submittedName>
</protein>
<reference evidence="1 2" key="1">
    <citation type="submission" date="2021-03" db="EMBL/GenBank/DDBJ databases">
        <title>Genomic Encyclopedia of Type Strains, Phase IV (KMG-IV): sequencing the most valuable type-strain genomes for metagenomic binning, comparative biology and taxonomic classification.</title>
        <authorList>
            <person name="Goeker M."/>
        </authorList>
    </citation>
    <scope>NUCLEOTIDE SEQUENCE [LARGE SCALE GENOMIC DNA]</scope>
    <source>
        <strain evidence="1 2">DSM 26675</strain>
    </source>
</reference>
<gene>
    <name evidence="1" type="ORF">J2Z40_003725</name>
</gene>
<dbReference type="Proteomes" id="UP001519293">
    <property type="component" value="Unassembled WGS sequence"/>
</dbReference>
<dbReference type="PANTHER" id="PTHR38733:SF1">
    <property type="entry name" value="TYPE IV METHYL-DIRECTED RESTRICTION ENZYME ECOKMCRBC"/>
    <property type="match status" value="1"/>
</dbReference>
<accession>A0ABS4RMW5</accession>
<dbReference type="EMBL" id="JAGIKZ010000035">
    <property type="protein sequence ID" value="MBP2243137.1"/>
    <property type="molecule type" value="Genomic_DNA"/>
</dbReference>
<name>A0ABS4RMW5_9BACI</name>
<sequence>MKILTTYEYSEISYEAIVGSNRDSEAFYEIKELETLFSEKYSETIEFKLNGVAFKNFVGVIKVGDTYIEVLPKIYNSLIDDNPSLNKNEIYKNLNYMINKSSRLSIKNIDLSNYGGNEEGQFLDFFINMFLQELYTNLFKGIYKTYVTQQENLRYIKGRLLVAENIKRNFLHNRVYCEFDEFTEDNLVNQILKYTTRLMSKLTNWRQNQLLADNIIQSLNDVSDIHVSVDTFAIVREDRLLGIYSKLLGIAKMFLEGQTIDINSENLVSNFIFNIDMNLVYQEYIFEILNEYRAVIFNENITIRPQYSKEHLIFDSNNKGVFLLKPDIALLEGDSVRLLIDTKYKKLNVGKHRYGVSDKDLYQMFGYFHKYNMVLDSKVDTV</sequence>
<organism evidence="1 2">
    <name type="scientific">Cytobacillus eiseniae</name>
    <dbReference type="NCBI Taxonomy" id="762947"/>
    <lineage>
        <taxon>Bacteria</taxon>
        <taxon>Bacillati</taxon>
        <taxon>Bacillota</taxon>
        <taxon>Bacilli</taxon>
        <taxon>Bacillales</taxon>
        <taxon>Bacillaceae</taxon>
        <taxon>Cytobacillus</taxon>
    </lineage>
</organism>
<evidence type="ECO:0000313" key="2">
    <source>
        <dbReference type="Proteomes" id="UP001519293"/>
    </source>
</evidence>